<dbReference type="EMBL" id="QUAJ01000024">
    <property type="protein sequence ID" value="REI40100.1"/>
    <property type="molecule type" value="Genomic_DNA"/>
</dbReference>
<keyword evidence="2" id="KW-1185">Reference proteome</keyword>
<gene>
    <name evidence="1" type="ORF">DYH56_12185</name>
</gene>
<sequence length="65" mass="7563">MEYTANLKVDLTEVKLIRTLVEVEMSSNKLKIDSLNIIEYNELLKKLLKKIQLGEINILEDSLEE</sequence>
<comment type="caution">
    <text evidence="1">The sequence shown here is derived from an EMBL/GenBank/DDBJ whole genome shotgun (WGS) entry which is preliminary data.</text>
</comment>
<protein>
    <submittedName>
        <fullName evidence="1">Uncharacterized protein</fullName>
    </submittedName>
</protein>
<evidence type="ECO:0000313" key="2">
    <source>
        <dbReference type="Proteomes" id="UP000263486"/>
    </source>
</evidence>
<reference evidence="1 2" key="1">
    <citation type="submission" date="2018-08" db="EMBL/GenBank/DDBJ databases">
        <title>Draft genome sequence of Psychrilyobacter sp. strain SD5 isolated from Black Sea water.</title>
        <authorList>
            <person name="Yadav S."/>
            <person name="Villanueva L."/>
            <person name="Damste J.S.S."/>
        </authorList>
    </citation>
    <scope>NUCLEOTIDE SEQUENCE [LARGE SCALE GENOMIC DNA]</scope>
    <source>
        <strain evidence="1 2">SD5</strain>
    </source>
</reference>
<evidence type="ECO:0000313" key="1">
    <source>
        <dbReference type="EMBL" id="REI40100.1"/>
    </source>
</evidence>
<dbReference type="Proteomes" id="UP000263486">
    <property type="component" value="Unassembled WGS sequence"/>
</dbReference>
<organism evidence="1 2">
    <name type="scientific">Psychrilyobacter piezotolerans</name>
    <dbReference type="NCBI Taxonomy" id="2293438"/>
    <lineage>
        <taxon>Bacteria</taxon>
        <taxon>Fusobacteriati</taxon>
        <taxon>Fusobacteriota</taxon>
        <taxon>Fusobacteriia</taxon>
        <taxon>Fusobacteriales</taxon>
        <taxon>Fusobacteriaceae</taxon>
        <taxon>Psychrilyobacter</taxon>
    </lineage>
</organism>
<dbReference type="RefSeq" id="WP_114643149.1">
    <property type="nucleotide sequence ID" value="NZ_JAACIO010000039.1"/>
</dbReference>
<name>A0ABX9KEH7_9FUSO</name>
<proteinExistence type="predicted"/>
<accession>A0ABX9KEH7</accession>